<dbReference type="SUPFAM" id="SSF55961">
    <property type="entry name" value="Bet v1-like"/>
    <property type="match status" value="1"/>
</dbReference>
<dbReference type="AlphaFoldDB" id="A0A3A3YVI0"/>
<comment type="caution">
    <text evidence="1">The sequence shown here is derived from an EMBL/GenBank/DDBJ whole genome shotgun (WGS) entry which is preliminary data.</text>
</comment>
<accession>A0A3A3YVI0</accession>
<dbReference type="InterPro" id="IPR019587">
    <property type="entry name" value="Polyketide_cyclase/dehydratase"/>
</dbReference>
<evidence type="ECO:0000313" key="1">
    <source>
        <dbReference type="EMBL" id="RJK93874.1"/>
    </source>
</evidence>
<gene>
    <name evidence="1" type="ORF">D5H78_15745</name>
</gene>
<protein>
    <submittedName>
        <fullName evidence="1">SRPBCC family protein</fullName>
    </submittedName>
</protein>
<dbReference type="Proteomes" id="UP000265614">
    <property type="component" value="Unassembled WGS sequence"/>
</dbReference>
<dbReference type="OrthoDB" id="191189at2"/>
<keyword evidence="2" id="KW-1185">Reference proteome</keyword>
<organism evidence="1 2">
    <name type="scientific">Vallicoccus soli</name>
    <dbReference type="NCBI Taxonomy" id="2339232"/>
    <lineage>
        <taxon>Bacteria</taxon>
        <taxon>Bacillati</taxon>
        <taxon>Actinomycetota</taxon>
        <taxon>Actinomycetes</taxon>
        <taxon>Motilibacterales</taxon>
        <taxon>Vallicoccaceae</taxon>
        <taxon>Vallicoccus</taxon>
    </lineage>
</organism>
<dbReference type="InterPro" id="IPR023393">
    <property type="entry name" value="START-like_dom_sf"/>
</dbReference>
<proteinExistence type="predicted"/>
<dbReference type="EMBL" id="QZEZ01000008">
    <property type="protein sequence ID" value="RJK93874.1"/>
    <property type="molecule type" value="Genomic_DNA"/>
</dbReference>
<reference evidence="1 2" key="1">
    <citation type="submission" date="2018-09" db="EMBL/GenBank/DDBJ databases">
        <title>YIM 75000 draft genome.</title>
        <authorList>
            <person name="Tang S."/>
            <person name="Feng Y."/>
        </authorList>
    </citation>
    <scope>NUCLEOTIDE SEQUENCE [LARGE SCALE GENOMIC DNA]</scope>
    <source>
        <strain evidence="1 2">YIM 75000</strain>
    </source>
</reference>
<sequence>MRVGASGPQAPDVAWERYARPALWSTWAPQIRAVECDAPRLVAGARGSVVAAVPSPVAVRLPFTVTDVDEPGRTWSWTVGPRVLPLHLQHGVEPAEGGGSSTWLVLHGPWPVIAAYAPLARLALRRLVR</sequence>
<dbReference type="Pfam" id="PF10604">
    <property type="entry name" value="Polyketide_cyc2"/>
    <property type="match status" value="1"/>
</dbReference>
<name>A0A3A3YVI0_9ACTN</name>
<dbReference type="Gene3D" id="3.30.530.20">
    <property type="match status" value="1"/>
</dbReference>
<evidence type="ECO:0000313" key="2">
    <source>
        <dbReference type="Proteomes" id="UP000265614"/>
    </source>
</evidence>